<dbReference type="Proteomes" id="UP001459277">
    <property type="component" value="Unassembled WGS sequence"/>
</dbReference>
<sequence length="305" mass="34538">MRRGLLQKEPEDAMDYLDEIAKNSNTWTGPSPMDSTDRTRTNTTTSSGSVFKLREDDNMSAKISMLTKEIEALKMKGSKSISATFREDPMEVCKICHEINHATNECASLLSFLNVPEEQVHAFNSYWPNNSSYSNNYNPNMRNHPYLSYKSDNVLNPPVPRNFNSPYASSSSSSSRPSLEDALSTFIQGKVLEEQQMMAINEGWKPCFKELLENEKKLVHSSEEAPQLELKPLPGNLKYSYLGSSKSKPRWDGPFTVKEVFKHGVVVVENPRNGRILKVNEQRLKPYLGGVIPEEETMSLEILAY</sequence>
<keyword evidence="3" id="KW-1185">Reference proteome</keyword>
<protein>
    <submittedName>
        <fullName evidence="2">Uncharacterized protein</fullName>
    </submittedName>
</protein>
<dbReference type="EMBL" id="JAZDWU010000002">
    <property type="protein sequence ID" value="KAL0011393.1"/>
    <property type="molecule type" value="Genomic_DNA"/>
</dbReference>
<reference evidence="2 3" key="1">
    <citation type="submission" date="2024-01" db="EMBL/GenBank/DDBJ databases">
        <title>A telomere-to-telomere, gap-free genome of sweet tea (Lithocarpus litseifolius).</title>
        <authorList>
            <person name="Zhou J."/>
        </authorList>
    </citation>
    <scope>NUCLEOTIDE SEQUENCE [LARGE SCALE GENOMIC DNA]</scope>
    <source>
        <strain evidence="2">Zhou-2022a</strain>
        <tissue evidence="2">Leaf</tissue>
    </source>
</reference>
<organism evidence="2 3">
    <name type="scientific">Lithocarpus litseifolius</name>
    <dbReference type="NCBI Taxonomy" id="425828"/>
    <lineage>
        <taxon>Eukaryota</taxon>
        <taxon>Viridiplantae</taxon>
        <taxon>Streptophyta</taxon>
        <taxon>Embryophyta</taxon>
        <taxon>Tracheophyta</taxon>
        <taxon>Spermatophyta</taxon>
        <taxon>Magnoliopsida</taxon>
        <taxon>eudicotyledons</taxon>
        <taxon>Gunneridae</taxon>
        <taxon>Pentapetalae</taxon>
        <taxon>rosids</taxon>
        <taxon>fabids</taxon>
        <taxon>Fagales</taxon>
        <taxon>Fagaceae</taxon>
        <taxon>Lithocarpus</taxon>
    </lineage>
</organism>
<evidence type="ECO:0000313" key="2">
    <source>
        <dbReference type="EMBL" id="KAL0011393.1"/>
    </source>
</evidence>
<evidence type="ECO:0000256" key="1">
    <source>
        <dbReference type="SAM" id="MobiDB-lite"/>
    </source>
</evidence>
<feature type="region of interest" description="Disordered" evidence="1">
    <location>
        <begin position="23"/>
        <end position="47"/>
    </location>
</feature>
<accession>A0AAW2DPA5</accession>
<dbReference type="AlphaFoldDB" id="A0AAW2DPA5"/>
<gene>
    <name evidence="2" type="ORF">SO802_006501</name>
</gene>
<evidence type="ECO:0000313" key="3">
    <source>
        <dbReference type="Proteomes" id="UP001459277"/>
    </source>
</evidence>
<comment type="caution">
    <text evidence="2">The sequence shown here is derived from an EMBL/GenBank/DDBJ whole genome shotgun (WGS) entry which is preliminary data.</text>
</comment>
<proteinExistence type="predicted"/>
<name>A0AAW2DPA5_9ROSI</name>